<proteinExistence type="predicted"/>
<organism evidence="1 2">
    <name type="scientific">Pseudomonas paracarnis</name>
    <dbReference type="NCBI Taxonomy" id="2750625"/>
    <lineage>
        <taxon>Bacteria</taxon>
        <taxon>Pseudomonadati</taxon>
        <taxon>Pseudomonadota</taxon>
        <taxon>Gammaproteobacteria</taxon>
        <taxon>Pseudomonadales</taxon>
        <taxon>Pseudomonadaceae</taxon>
        <taxon>Pseudomonas</taxon>
    </lineage>
</organism>
<dbReference type="EMBL" id="JAJGWQ010000003">
    <property type="protein sequence ID" value="MEB3782406.1"/>
    <property type="molecule type" value="Genomic_DNA"/>
</dbReference>
<sequence>MKENRTLEEDLKDLIIKASVDASIKRKKKPSELTPFEKYLKEIEQLPDLPEHNEPI</sequence>
<keyword evidence="2" id="KW-1185">Reference proteome</keyword>
<dbReference type="RefSeq" id="WP_324835948.1">
    <property type="nucleotide sequence ID" value="NZ_JAJGWQ010000003.1"/>
</dbReference>
<protein>
    <submittedName>
        <fullName evidence="1">Uncharacterized protein</fullName>
    </submittedName>
</protein>
<comment type="caution">
    <text evidence="1">The sequence shown here is derived from an EMBL/GenBank/DDBJ whole genome shotgun (WGS) entry which is preliminary data.</text>
</comment>
<evidence type="ECO:0000313" key="2">
    <source>
        <dbReference type="Proteomes" id="UP001336015"/>
    </source>
</evidence>
<evidence type="ECO:0000313" key="1">
    <source>
        <dbReference type="EMBL" id="MEB3782406.1"/>
    </source>
</evidence>
<reference evidence="1 2" key="1">
    <citation type="journal article" date="2023" name="Int J Dairy Technol">
        <title>Genome based analysis of Pseudomonas paracarnis RQ057, a strain responsible for blue discoloration spoilage in processed cheese.</title>
        <authorList>
            <person name="Rodrigues Rd.S."/>
            <person name="Machado S.G."/>
            <person name="de Carvalho A.F."/>
            <person name="Nero L.A."/>
        </authorList>
    </citation>
    <scope>NUCLEOTIDE SEQUENCE [LARGE SCALE GENOMIC DNA]</scope>
    <source>
        <strain evidence="1 2">RQ057</strain>
    </source>
</reference>
<accession>A0ABU6BQ99</accession>
<dbReference type="Proteomes" id="UP001336015">
    <property type="component" value="Unassembled WGS sequence"/>
</dbReference>
<name>A0ABU6BQ99_9PSED</name>
<gene>
    <name evidence="1" type="ORF">LLW09_07535</name>
</gene>